<accession>A8NZW1</accession>
<proteinExistence type="predicted"/>
<gene>
    <name evidence="3" type="ORF">CC1G_06969</name>
</gene>
<dbReference type="OrthoDB" id="5373615at2759"/>
<name>A8NZW1_COPC7</name>
<feature type="compositionally biased region" description="Low complexity" evidence="1">
    <location>
        <begin position="10"/>
        <end position="28"/>
    </location>
</feature>
<dbReference type="InParanoid" id="A8NZW1"/>
<dbReference type="PROSITE" id="PS51673">
    <property type="entry name" value="SUZ"/>
    <property type="match status" value="1"/>
</dbReference>
<feature type="compositionally biased region" description="Polar residues" evidence="1">
    <location>
        <begin position="95"/>
        <end position="105"/>
    </location>
</feature>
<dbReference type="OMA" id="WNDANTK"/>
<feature type="compositionally biased region" description="Basic and acidic residues" evidence="1">
    <location>
        <begin position="59"/>
        <end position="72"/>
    </location>
</feature>
<dbReference type="STRING" id="240176.A8NZW1"/>
<dbReference type="PANTHER" id="PTHR31796:SF2">
    <property type="entry name" value="SUZ DOMAIN-CONTAINING PROTEIN 1"/>
    <property type="match status" value="1"/>
</dbReference>
<dbReference type="InterPro" id="IPR039228">
    <property type="entry name" value="SZRD1"/>
</dbReference>
<dbReference type="VEuPathDB" id="FungiDB:CC1G_06969"/>
<evidence type="ECO:0000313" key="3">
    <source>
        <dbReference type="EMBL" id="EAU84107.1"/>
    </source>
</evidence>
<sequence length="210" mass="22620">MSSSILANMSAWDDSSNTQSSSSSGPASRLPAKPRPAKQPVKDDWEDDDDEEEDDEPPSAERNRQIWEDANNKVHHPMPDLILSRNSSLASSSSTAQGIFQQQPTMRILKRPTANSNNSPSPAPSDKSAEQSTMEQLKEREARYQAARERIFGSGGETAETARASPKPQQTQVKIAREPHGPSSGSGSSGQAPASKGFVNRRGKPPSPGV</sequence>
<dbReference type="Pfam" id="PF12752">
    <property type="entry name" value="SUZ"/>
    <property type="match status" value="1"/>
</dbReference>
<dbReference type="AlphaFoldDB" id="A8NZW1"/>
<dbReference type="eggNOG" id="ENOG502SVU7">
    <property type="taxonomic scope" value="Eukaryota"/>
</dbReference>
<comment type="caution">
    <text evidence="3">The sequence shown here is derived from an EMBL/GenBank/DDBJ whole genome shotgun (WGS) entry which is preliminary data.</text>
</comment>
<feature type="region of interest" description="Disordered" evidence="1">
    <location>
        <begin position="1"/>
        <end position="210"/>
    </location>
</feature>
<evidence type="ECO:0000259" key="2">
    <source>
        <dbReference type="PROSITE" id="PS51673"/>
    </source>
</evidence>
<feature type="compositionally biased region" description="Acidic residues" evidence="1">
    <location>
        <begin position="44"/>
        <end position="58"/>
    </location>
</feature>
<feature type="compositionally biased region" description="Low complexity" evidence="1">
    <location>
        <begin position="114"/>
        <end position="126"/>
    </location>
</feature>
<dbReference type="Proteomes" id="UP000001861">
    <property type="component" value="Unassembled WGS sequence"/>
</dbReference>
<feature type="domain" description="SUZ" evidence="2">
    <location>
        <begin position="77"/>
        <end position="156"/>
    </location>
</feature>
<protein>
    <recommendedName>
        <fullName evidence="2">SUZ domain-containing protein</fullName>
    </recommendedName>
</protein>
<feature type="compositionally biased region" description="Low complexity" evidence="1">
    <location>
        <begin position="181"/>
        <end position="195"/>
    </location>
</feature>
<dbReference type="GeneID" id="6014325"/>
<evidence type="ECO:0000313" key="4">
    <source>
        <dbReference type="Proteomes" id="UP000001861"/>
    </source>
</evidence>
<feature type="compositionally biased region" description="Basic and acidic residues" evidence="1">
    <location>
        <begin position="136"/>
        <end position="151"/>
    </location>
</feature>
<feature type="compositionally biased region" description="Low complexity" evidence="1">
    <location>
        <begin position="81"/>
        <end position="94"/>
    </location>
</feature>
<organism evidence="3 4">
    <name type="scientific">Coprinopsis cinerea (strain Okayama-7 / 130 / ATCC MYA-4618 / FGSC 9003)</name>
    <name type="common">Inky cap fungus</name>
    <name type="synonym">Hormographiella aspergillata</name>
    <dbReference type="NCBI Taxonomy" id="240176"/>
    <lineage>
        <taxon>Eukaryota</taxon>
        <taxon>Fungi</taxon>
        <taxon>Dikarya</taxon>
        <taxon>Basidiomycota</taxon>
        <taxon>Agaricomycotina</taxon>
        <taxon>Agaricomycetes</taxon>
        <taxon>Agaricomycetidae</taxon>
        <taxon>Agaricales</taxon>
        <taxon>Agaricineae</taxon>
        <taxon>Psathyrellaceae</taxon>
        <taxon>Coprinopsis</taxon>
    </lineage>
</organism>
<keyword evidence="4" id="KW-1185">Reference proteome</keyword>
<dbReference type="EMBL" id="AACS02000006">
    <property type="protein sequence ID" value="EAU84107.1"/>
    <property type="molecule type" value="Genomic_DNA"/>
</dbReference>
<evidence type="ECO:0000256" key="1">
    <source>
        <dbReference type="SAM" id="MobiDB-lite"/>
    </source>
</evidence>
<dbReference type="RefSeq" id="XP_001837763.1">
    <property type="nucleotide sequence ID" value="XM_001837711.1"/>
</dbReference>
<dbReference type="InterPro" id="IPR024771">
    <property type="entry name" value="SUZ"/>
</dbReference>
<dbReference type="KEGG" id="cci:CC1G_06969"/>
<reference evidence="3 4" key="1">
    <citation type="journal article" date="2010" name="Proc. Natl. Acad. Sci. U.S.A.">
        <title>Insights into evolution of multicellular fungi from the assembled chromosomes of the mushroom Coprinopsis cinerea (Coprinus cinereus).</title>
        <authorList>
            <person name="Stajich J.E."/>
            <person name="Wilke S.K."/>
            <person name="Ahren D."/>
            <person name="Au C.H."/>
            <person name="Birren B.W."/>
            <person name="Borodovsky M."/>
            <person name="Burns C."/>
            <person name="Canback B."/>
            <person name="Casselton L.A."/>
            <person name="Cheng C.K."/>
            <person name="Deng J."/>
            <person name="Dietrich F.S."/>
            <person name="Fargo D.C."/>
            <person name="Farman M.L."/>
            <person name="Gathman A.C."/>
            <person name="Goldberg J."/>
            <person name="Guigo R."/>
            <person name="Hoegger P.J."/>
            <person name="Hooker J.B."/>
            <person name="Huggins A."/>
            <person name="James T.Y."/>
            <person name="Kamada T."/>
            <person name="Kilaru S."/>
            <person name="Kodira C."/>
            <person name="Kues U."/>
            <person name="Kupfer D."/>
            <person name="Kwan H.S."/>
            <person name="Lomsadze A."/>
            <person name="Li W."/>
            <person name="Lilly W.W."/>
            <person name="Ma L.J."/>
            <person name="Mackey A.J."/>
            <person name="Manning G."/>
            <person name="Martin F."/>
            <person name="Muraguchi H."/>
            <person name="Natvig D.O."/>
            <person name="Palmerini H."/>
            <person name="Ramesh M.A."/>
            <person name="Rehmeyer C.J."/>
            <person name="Roe B.A."/>
            <person name="Shenoy N."/>
            <person name="Stanke M."/>
            <person name="Ter-Hovhannisyan V."/>
            <person name="Tunlid A."/>
            <person name="Velagapudi R."/>
            <person name="Vision T.J."/>
            <person name="Zeng Q."/>
            <person name="Zolan M.E."/>
            <person name="Pukkila P.J."/>
        </authorList>
    </citation>
    <scope>NUCLEOTIDE SEQUENCE [LARGE SCALE GENOMIC DNA]</scope>
    <source>
        <strain evidence="4">Okayama-7 / 130 / ATCC MYA-4618 / FGSC 9003</strain>
    </source>
</reference>
<dbReference type="PANTHER" id="PTHR31796">
    <property type="entry name" value="SUZ DOMAIN-CONTAINING PROTEIN 1"/>
    <property type="match status" value="1"/>
</dbReference>